<dbReference type="SUPFAM" id="SSF53822">
    <property type="entry name" value="Periplasmic binding protein-like I"/>
    <property type="match status" value="1"/>
</dbReference>
<dbReference type="InterPro" id="IPR028082">
    <property type="entry name" value="Peripla_BP_I"/>
</dbReference>
<evidence type="ECO:0000256" key="2">
    <source>
        <dbReference type="ARBA" id="ARBA00022692"/>
    </source>
</evidence>
<sequence length="235" mass="25270">MMWKGQLLLLLLLLSAADAQWDPYDRLSTAGPIPTPKEDTIAYYPPLSGNLRLGIAAMLTRRDGCGAARVVAATRAIYDVNTRNSTFCPAIANLGSADLFNDVMDHGGSSERAILAGFYFNNMVEKYGFGLYGEPVHGIVGFTTSGASAAGATAMQSLGLPMVCYSATSPLLSLRNGPALKYPNFFRVCPGDQNRVRAAARAMRHMGYTRVVSFYCRAKTTRAACAAPSRARLLL</sequence>
<proteinExistence type="predicted"/>
<keyword evidence="8" id="KW-1185">Reference proteome</keyword>
<gene>
    <name evidence="7" type="ORF">PCOR1329_LOCUS23802</name>
</gene>
<evidence type="ECO:0000313" key="8">
    <source>
        <dbReference type="Proteomes" id="UP001189429"/>
    </source>
</evidence>
<accession>A0ABN9RY67</accession>
<organism evidence="7 8">
    <name type="scientific">Prorocentrum cordatum</name>
    <dbReference type="NCBI Taxonomy" id="2364126"/>
    <lineage>
        <taxon>Eukaryota</taxon>
        <taxon>Sar</taxon>
        <taxon>Alveolata</taxon>
        <taxon>Dinophyceae</taxon>
        <taxon>Prorocentrales</taxon>
        <taxon>Prorocentraceae</taxon>
        <taxon>Prorocentrum</taxon>
    </lineage>
</organism>
<evidence type="ECO:0000256" key="3">
    <source>
        <dbReference type="ARBA" id="ARBA00022989"/>
    </source>
</evidence>
<evidence type="ECO:0000256" key="5">
    <source>
        <dbReference type="SAM" id="SignalP"/>
    </source>
</evidence>
<evidence type="ECO:0000313" key="7">
    <source>
        <dbReference type="EMBL" id="CAK0822903.1"/>
    </source>
</evidence>
<feature type="domain" description="Receptor ligand binding region" evidence="6">
    <location>
        <begin position="98"/>
        <end position="215"/>
    </location>
</feature>
<feature type="signal peptide" evidence="5">
    <location>
        <begin position="1"/>
        <end position="19"/>
    </location>
</feature>
<feature type="chain" id="PRO_5046573232" description="Receptor ligand binding region domain-containing protein" evidence="5">
    <location>
        <begin position="20"/>
        <end position="235"/>
    </location>
</feature>
<keyword evidence="4" id="KW-0472">Membrane</keyword>
<comment type="subcellular location">
    <subcellularLocation>
        <location evidence="1">Membrane</location>
    </subcellularLocation>
</comment>
<dbReference type="Proteomes" id="UP001189429">
    <property type="component" value="Unassembled WGS sequence"/>
</dbReference>
<keyword evidence="5" id="KW-0732">Signal</keyword>
<evidence type="ECO:0000256" key="4">
    <source>
        <dbReference type="ARBA" id="ARBA00023136"/>
    </source>
</evidence>
<name>A0ABN9RY67_9DINO</name>
<reference evidence="7" key="1">
    <citation type="submission" date="2023-10" db="EMBL/GenBank/DDBJ databases">
        <authorList>
            <person name="Chen Y."/>
            <person name="Shah S."/>
            <person name="Dougan E. K."/>
            <person name="Thang M."/>
            <person name="Chan C."/>
        </authorList>
    </citation>
    <scope>NUCLEOTIDE SEQUENCE [LARGE SCALE GENOMIC DNA]</scope>
</reference>
<comment type="caution">
    <text evidence="7">The sequence shown here is derived from an EMBL/GenBank/DDBJ whole genome shotgun (WGS) entry which is preliminary data.</text>
</comment>
<evidence type="ECO:0000256" key="1">
    <source>
        <dbReference type="ARBA" id="ARBA00004370"/>
    </source>
</evidence>
<keyword evidence="3" id="KW-1133">Transmembrane helix</keyword>
<dbReference type="Pfam" id="PF01094">
    <property type="entry name" value="ANF_receptor"/>
    <property type="match status" value="1"/>
</dbReference>
<keyword evidence="2" id="KW-0812">Transmembrane</keyword>
<dbReference type="Gene3D" id="3.40.50.2300">
    <property type="match status" value="1"/>
</dbReference>
<evidence type="ECO:0000259" key="6">
    <source>
        <dbReference type="Pfam" id="PF01094"/>
    </source>
</evidence>
<dbReference type="EMBL" id="CAUYUJ010008113">
    <property type="protein sequence ID" value="CAK0822903.1"/>
    <property type="molecule type" value="Genomic_DNA"/>
</dbReference>
<dbReference type="InterPro" id="IPR001828">
    <property type="entry name" value="ANF_lig-bd_rcpt"/>
</dbReference>
<protein>
    <recommendedName>
        <fullName evidence="6">Receptor ligand binding region domain-containing protein</fullName>
    </recommendedName>
</protein>